<dbReference type="AlphaFoldDB" id="A0A1I7UDT8"/>
<dbReference type="Proteomes" id="UP000095282">
    <property type="component" value="Unplaced"/>
</dbReference>
<reference evidence="3" key="1">
    <citation type="submission" date="2016-11" db="UniProtKB">
        <authorList>
            <consortium name="WormBaseParasite"/>
        </authorList>
    </citation>
    <scope>IDENTIFICATION</scope>
</reference>
<dbReference type="PANTHER" id="PTHR31379:SF1">
    <property type="entry name" value="F-BOX C PROTEIN-RELATED"/>
    <property type="match status" value="1"/>
</dbReference>
<organism evidence="2 3">
    <name type="scientific">Caenorhabditis tropicalis</name>
    <dbReference type="NCBI Taxonomy" id="1561998"/>
    <lineage>
        <taxon>Eukaryota</taxon>
        <taxon>Metazoa</taxon>
        <taxon>Ecdysozoa</taxon>
        <taxon>Nematoda</taxon>
        <taxon>Chromadorea</taxon>
        <taxon>Rhabditida</taxon>
        <taxon>Rhabditina</taxon>
        <taxon>Rhabditomorpha</taxon>
        <taxon>Rhabditoidea</taxon>
        <taxon>Rhabditidae</taxon>
        <taxon>Peloderinae</taxon>
        <taxon>Caenorhabditis</taxon>
    </lineage>
</organism>
<keyword evidence="2" id="KW-1185">Reference proteome</keyword>
<dbReference type="PANTHER" id="PTHR31379">
    <property type="entry name" value="F-BOX C PROTEIN-RELATED-RELATED"/>
    <property type="match status" value="1"/>
</dbReference>
<dbReference type="InterPro" id="IPR021942">
    <property type="entry name" value="DUF3557"/>
</dbReference>
<keyword evidence="1" id="KW-0175">Coiled coil</keyword>
<sequence>MNNKPFAYDSLKTIILYLDPNTRFLLSSRIPSIRSTEKAVPLKIKELAVGDHEIKVNKTIYEYGIYQVDCKIPYKVSGYNDLNRRWTCNVDEFGIRDFITEAGGVLPGYRGSETDLFGDRDFRFLRSSDSQLENLRKKLEDEKERYNQLLTYRPAENLNSDAAIAHLLQITSSVYFKSLPYYLIPEYRYKLYRNDEELVKRSIEYTKKRNEKMENELLPFENKRNNIRPKFEIHLTKSQYPSEPQVIERVNYTGDIHKAEESILKFMFSKRRHIVDARKFSISHDCPIALLPRDLKIRTPILGLPKNVSMEVVKSIIDASSLPLEELYIFVNEAQEMDPEFIKTTDLLYLCGEAEKLFPFLFSLTNQIVVIDFQCEDFLTDEEFVVLIRNWVETKKPLGTCFTLSNYQEEDTTRTLNFIRNQIDGAAGNDE</sequence>
<evidence type="ECO:0000313" key="3">
    <source>
        <dbReference type="WBParaSite" id="Csp11.Scaffold629.g8319.t1"/>
    </source>
</evidence>
<proteinExistence type="predicted"/>
<name>A0A1I7UDT8_9PELO</name>
<evidence type="ECO:0000313" key="2">
    <source>
        <dbReference type="Proteomes" id="UP000095282"/>
    </source>
</evidence>
<accession>A0A1I7UDT8</accession>
<dbReference type="WBParaSite" id="Csp11.Scaffold629.g8319.t1">
    <property type="protein sequence ID" value="Csp11.Scaffold629.g8319.t1"/>
    <property type="gene ID" value="Csp11.Scaffold629.g8319"/>
</dbReference>
<protein>
    <submittedName>
        <fullName evidence="3">BTB domain-containing protein</fullName>
    </submittedName>
</protein>
<dbReference type="Pfam" id="PF12078">
    <property type="entry name" value="DUF3557"/>
    <property type="match status" value="1"/>
</dbReference>
<evidence type="ECO:0000256" key="1">
    <source>
        <dbReference type="SAM" id="Coils"/>
    </source>
</evidence>
<feature type="coiled-coil region" evidence="1">
    <location>
        <begin position="125"/>
        <end position="152"/>
    </location>
</feature>